<protein>
    <submittedName>
        <fullName evidence="3">Transcriptional regulator</fullName>
    </submittedName>
</protein>
<dbReference type="RefSeq" id="WP_188996471.1">
    <property type="nucleotide sequence ID" value="NZ_BMOU01000002.1"/>
</dbReference>
<evidence type="ECO:0000259" key="2">
    <source>
        <dbReference type="Pfam" id="PF24217"/>
    </source>
</evidence>
<reference evidence="3" key="2">
    <citation type="submission" date="2020-09" db="EMBL/GenBank/DDBJ databases">
        <authorList>
            <person name="Sun Q."/>
            <person name="Ohkuma M."/>
        </authorList>
    </citation>
    <scope>NUCLEOTIDE SEQUENCE</scope>
    <source>
        <strain evidence="3">JCM 17820</strain>
    </source>
</reference>
<comment type="caution">
    <text evidence="3">The sequence shown here is derived from an EMBL/GenBank/DDBJ whole genome shotgun (WGS) entry which is preliminary data.</text>
</comment>
<feature type="domain" description="DUF7436" evidence="2">
    <location>
        <begin position="109"/>
        <end position="264"/>
    </location>
</feature>
<dbReference type="Proteomes" id="UP000605784">
    <property type="component" value="Unassembled WGS sequence"/>
</dbReference>
<dbReference type="SUPFAM" id="SSF56024">
    <property type="entry name" value="Phospholipase D/nuclease"/>
    <property type="match status" value="1"/>
</dbReference>
<dbReference type="InterPro" id="IPR051797">
    <property type="entry name" value="TrmB-like"/>
</dbReference>
<evidence type="ECO:0000313" key="3">
    <source>
        <dbReference type="EMBL" id="GGN92730.1"/>
    </source>
</evidence>
<name>A0A830GN79_9EURY</name>
<evidence type="ECO:0000259" key="1">
    <source>
        <dbReference type="Pfam" id="PF01978"/>
    </source>
</evidence>
<accession>A0A830GN79</accession>
<dbReference type="AlphaFoldDB" id="A0A830GN79"/>
<dbReference type="Pfam" id="PF24217">
    <property type="entry name" value="DUF7436"/>
    <property type="match status" value="1"/>
</dbReference>
<gene>
    <name evidence="3" type="ORF">GCM10009030_17280</name>
</gene>
<dbReference type="PANTHER" id="PTHR34293">
    <property type="entry name" value="HTH-TYPE TRANSCRIPTIONAL REGULATOR TRMBL2"/>
    <property type="match status" value="1"/>
</dbReference>
<sequence length="268" mass="30182">MASLRDLGLSEYEARAYRSLLETGPTTAKELSRASDVPMGRIYDVLNSLETYNLVRSQTASRPKKYVAVEPDTALDRLLDDKKQDLEAKAQQYEDIVDDLSDQLETADPVDEPFWTAAVGPEETLDLLLERLAAADSRIVMVGSSPARQVDIIEATERIVDELVAALERGVEVSLLVRPDLFESLPREANREYYERLSPYENYSARATPNITTTFELIDDTEVCIEVPHPLGREETFGVIDLKDPEFTTDISKAFDEHWREATTINPP</sequence>
<dbReference type="InterPro" id="IPR055859">
    <property type="entry name" value="DUF7436"/>
</dbReference>
<proteinExistence type="predicted"/>
<dbReference type="Gene3D" id="1.10.10.10">
    <property type="entry name" value="Winged helix-like DNA-binding domain superfamily/Winged helix DNA-binding domain"/>
    <property type="match status" value="1"/>
</dbReference>
<dbReference type="EMBL" id="BMOU01000002">
    <property type="protein sequence ID" value="GGN92730.1"/>
    <property type="molecule type" value="Genomic_DNA"/>
</dbReference>
<dbReference type="PANTHER" id="PTHR34293:SF1">
    <property type="entry name" value="HTH-TYPE TRANSCRIPTIONAL REGULATOR TRMBL2"/>
    <property type="match status" value="1"/>
</dbReference>
<feature type="domain" description="Transcription regulator TrmB N-terminal" evidence="1">
    <location>
        <begin position="4"/>
        <end position="71"/>
    </location>
</feature>
<dbReference type="InterPro" id="IPR036390">
    <property type="entry name" value="WH_DNA-bd_sf"/>
</dbReference>
<organism evidence="3 4">
    <name type="scientific">Haloarcula pellucida</name>
    <dbReference type="NCBI Taxonomy" id="1427151"/>
    <lineage>
        <taxon>Archaea</taxon>
        <taxon>Methanobacteriati</taxon>
        <taxon>Methanobacteriota</taxon>
        <taxon>Stenosarchaea group</taxon>
        <taxon>Halobacteria</taxon>
        <taxon>Halobacteriales</taxon>
        <taxon>Haloarculaceae</taxon>
        <taxon>Haloarcula</taxon>
    </lineage>
</organism>
<dbReference type="InterPro" id="IPR036388">
    <property type="entry name" value="WH-like_DNA-bd_sf"/>
</dbReference>
<reference evidence="3" key="1">
    <citation type="journal article" date="2014" name="Int. J. Syst. Evol. Microbiol.">
        <title>Complete genome sequence of Corynebacterium casei LMG S-19264T (=DSM 44701T), isolated from a smear-ripened cheese.</title>
        <authorList>
            <consortium name="US DOE Joint Genome Institute (JGI-PGF)"/>
            <person name="Walter F."/>
            <person name="Albersmeier A."/>
            <person name="Kalinowski J."/>
            <person name="Ruckert C."/>
        </authorList>
    </citation>
    <scope>NUCLEOTIDE SEQUENCE</scope>
    <source>
        <strain evidence="3">JCM 17820</strain>
    </source>
</reference>
<dbReference type="InterPro" id="IPR002831">
    <property type="entry name" value="Tscrpt_reg_TrmB_N"/>
</dbReference>
<evidence type="ECO:0000313" key="4">
    <source>
        <dbReference type="Proteomes" id="UP000605784"/>
    </source>
</evidence>
<keyword evidence="4" id="KW-1185">Reference proteome</keyword>
<dbReference type="Pfam" id="PF01978">
    <property type="entry name" value="TrmB"/>
    <property type="match status" value="1"/>
</dbReference>
<dbReference type="SUPFAM" id="SSF46785">
    <property type="entry name" value="Winged helix' DNA-binding domain"/>
    <property type="match status" value="1"/>
</dbReference>